<dbReference type="PANTHER" id="PTHR22930">
    <property type="match status" value="1"/>
</dbReference>
<evidence type="ECO:0000256" key="1">
    <source>
        <dbReference type="ARBA" id="ARBA00001968"/>
    </source>
</evidence>
<dbReference type="PANTHER" id="PTHR22930:SF293">
    <property type="entry name" value="PROTEIN ALP1-LIKE"/>
    <property type="match status" value="1"/>
</dbReference>
<reference evidence="13" key="1">
    <citation type="submission" date="2025-08" db="UniProtKB">
        <authorList>
            <consortium name="RefSeq"/>
        </authorList>
    </citation>
    <scope>IDENTIFICATION</scope>
</reference>
<dbReference type="InterPro" id="IPR027806">
    <property type="entry name" value="HARBI1_dom"/>
</dbReference>
<dbReference type="KEGG" id="sind:105179103"/>
<comment type="subcellular location">
    <subcellularLocation>
        <location evidence="2">Nucleus</location>
    </subcellularLocation>
</comment>
<keyword evidence="9" id="KW-1133">Transmembrane helix</keyword>
<dbReference type="AlphaFoldDB" id="A0A6I9UKN2"/>
<dbReference type="Proteomes" id="UP000504604">
    <property type="component" value="Unplaced"/>
</dbReference>
<evidence type="ECO:0000256" key="6">
    <source>
        <dbReference type="ARBA" id="ARBA00022801"/>
    </source>
</evidence>
<evidence type="ECO:0000256" key="8">
    <source>
        <dbReference type="SAM" id="MobiDB-lite"/>
    </source>
</evidence>
<evidence type="ECO:0000256" key="9">
    <source>
        <dbReference type="SAM" id="Phobius"/>
    </source>
</evidence>
<evidence type="ECO:0000256" key="3">
    <source>
        <dbReference type="ARBA" id="ARBA00006958"/>
    </source>
</evidence>
<feature type="region of interest" description="Disordered" evidence="8">
    <location>
        <begin position="373"/>
        <end position="393"/>
    </location>
</feature>
<keyword evidence="5" id="KW-0479">Metal-binding</keyword>
<evidence type="ECO:0000313" key="12">
    <source>
        <dbReference type="Proteomes" id="UP000504604"/>
    </source>
</evidence>
<keyword evidence="7" id="KW-0539">Nucleus</keyword>
<dbReference type="Pfam" id="PF26138">
    <property type="entry name" value="DUF8040"/>
    <property type="match status" value="1"/>
</dbReference>
<evidence type="ECO:0000259" key="10">
    <source>
        <dbReference type="Pfam" id="PF13359"/>
    </source>
</evidence>
<keyword evidence="9" id="KW-0812">Transmembrane</keyword>
<dbReference type="OrthoDB" id="1699974at2759"/>
<feature type="domain" description="DDE Tnp4" evidence="10">
    <location>
        <begin position="181"/>
        <end position="342"/>
    </location>
</feature>
<evidence type="ECO:0000259" key="11">
    <source>
        <dbReference type="Pfam" id="PF26138"/>
    </source>
</evidence>
<feature type="domain" description="DUF8040" evidence="11">
    <location>
        <begin position="66"/>
        <end position="149"/>
    </location>
</feature>
<dbReference type="GO" id="GO:0016787">
    <property type="term" value="F:hydrolase activity"/>
    <property type="evidence" value="ECO:0007669"/>
    <property type="project" value="UniProtKB-KW"/>
</dbReference>
<comment type="cofactor">
    <cofactor evidence="1">
        <name>a divalent metal cation</name>
        <dbReference type="ChEBI" id="CHEBI:60240"/>
    </cofactor>
</comment>
<evidence type="ECO:0000313" key="13">
    <source>
        <dbReference type="RefSeq" id="XP_011100998.1"/>
    </source>
</evidence>
<dbReference type="GO" id="GO:0005634">
    <property type="term" value="C:nucleus"/>
    <property type="evidence" value="ECO:0007669"/>
    <property type="project" value="UniProtKB-SubCell"/>
</dbReference>
<sequence>MRSITRVTVGLIVVSQIIDELVVALTIFSFVINYLAGRNPTRRLRRARSYTMATRIPDQIHHLHRLVSISDESCLRNLRMDRNAFGRLCYILQYSAGLTLTKNLCVAEQVAIFLSIVSHHKKNSVVKHDFIRSGRTIHRHFHRVLNLVIKLYNVLLAKPTPISDDCVEFRWKWFKGCLGALDGTFINVRVPEDEKGRNRTRKGHVAVNVLGVCNPNMQFIYVLSGWEGSAADSRVLRDAVHRPGGLRIPSGNYYLCDNGYANAEGFLTPYRGVRYHLRDWDTGVGGPQNYREFFNLKHASAHNVIERTFGLLKMRWGILRSQSFYSTKVQSRIILACCLQHNFLRQEMPDDPFEADLPTVGVEETEDDGEIIMDVGSDEGSSMPRRRGGNRDRPTVRRVWTTLEEECLIAALRNLVVTGWKCENGFRNGYLGQLEAYILKHFPHSNIKADPHITSKLHV</sequence>
<accession>A0A6I9UKN2</accession>
<proteinExistence type="inferred from homology"/>
<dbReference type="RefSeq" id="XP_011100998.1">
    <property type="nucleotide sequence ID" value="XM_011102696.1"/>
</dbReference>
<gene>
    <name evidence="13" type="primary">LOC105179103</name>
</gene>
<dbReference type="GO" id="GO:0046872">
    <property type="term" value="F:metal ion binding"/>
    <property type="evidence" value="ECO:0007669"/>
    <property type="project" value="UniProtKB-KW"/>
</dbReference>
<evidence type="ECO:0000256" key="5">
    <source>
        <dbReference type="ARBA" id="ARBA00022723"/>
    </source>
</evidence>
<dbReference type="Pfam" id="PF13359">
    <property type="entry name" value="DDE_Tnp_4"/>
    <property type="match status" value="1"/>
</dbReference>
<dbReference type="GeneID" id="105179103"/>
<keyword evidence="6" id="KW-0378">Hydrolase</keyword>
<organism evidence="12 13">
    <name type="scientific">Sesamum indicum</name>
    <name type="common">Oriental sesame</name>
    <name type="synonym">Sesamum orientale</name>
    <dbReference type="NCBI Taxonomy" id="4182"/>
    <lineage>
        <taxon>Eukaryota</taxon>
        <taxon>Viridiplantae</taxon>
        <taxon>Streptophyta</taxon>
        <taxon>Embryophyta</taxon>
        <taxon>Tracheophyta</taxon>
        <taxon>Spermatophyta</taxon>
        <taxon>Magnoliopsida</taxon>
        <taxon>eudicotyledons</taxon>
        <taxon>Gunneridae</taxon>
        <taxon>Pentapetalae</taxon>
        <taxon>asterids</taxon>
        <taxon>lamiids</taxon>
        <taxon>Lamiales</taxon>
        <taxon>Pedaliaceae</taxon>
        <taxon>Sesamum</taxon>
    </lineage>
</organism>
<evidence type="ECO:0000256" key="2">
    <source>
        <dbReference type="ARBA" id="ARBA00004123"/>
    </source>
</evidence>
<dbReference type="InterPro" id="IPR058353">
    <property type="entry name" value="DUF8040"/>
</dbReference>
<keyword evidence="4" id="KW-0540">Nuclease</keyword>
<feature type="transmembrane region" description="Helical" evidence="9">
    <location>
        <begin position="12"/>
        <end position="36"/>
    </location>
</feature>
<dbReference type="GO" id="GO:0004518">
    <property type="term" value="F:nuclease activity"/>
    <property type="evidence" value="ECO:0007669"/>
    <property type="project" value="UniProtKB-KW"/>
</dbReference>
<keyword evidence="9" id="KW-0472">Membrane</keyword>
<dbReference type="InParanoid" id="A0A6I9UKN2"/>
<dbReference type="InterPro" id="IPR045249">
    <property type="entry name" value="HARBI1-like"/>
</dbReference>
<protein>
    <submittedName>
        <fullName evidence="13">Protein ALP1-like</fullName>
    </submittedName>
</protein>
<evidence type="ECO:0000256" key="4">
    <source>
        <dbReference type="ARBA" id="ARBA00022722"/>
    </source>
</evidence>
<name>A0A6I9UKN2_SESIN</name>
<keyword evidence="12" id="KW-1185">Reference proteome</keyword>
<comment type="similarity">
    <text evidence="3">Belongs to the HARBI1 family.</text>
</comment>
<evidence type="ECO:0000256" key="7">
    <source>
        <dbReference type="ARBA" id="ARBA00023242"/>
    </source>
</evidence>